<sequence length="854" mass="96829">DIRWAWNSLGWRVKIGDIIYPDGGLNEKTGQEYVKRVIIHELSHVGQKITQTITGRRRIHPPEFNKLVQETVTKLFDKQQIPISEADIESYVEQPIEQPKVSKSIPEATDISELLGYGHAIPEAMGMQEEERRAYMESLVGKNSMSDMTPQELDDYMWQLRQDADAAGIDLNKLAQQFQPSKELNKQLQSLKRYKKPLGEFEQRRKGKIVKAADWTEGKTESYLLRQDRMKNITRMLDGYKEDGPMSRLIFDPVKAATVKAKDAANQLMYNLRLSAQDHGIDIGKTFNREAAPEIVKGAQLSDSEMLWIYRAVQNPKSRADVVALFKKDGINSKTAIKSIQDYIEKNDDLMFLYRDGIAYFDQMGPRFFDTVKQLDIKGVVPEQNYITMLLNKGDEEGTSDILTEMTEQFGLPLPGKKHTKERTGAIRSLNMDFYSVIAQASRSLERFINVAPVVKRVNKLIENPSFKENLNAATKNKGVSIFKKWLADSARGSSTVNINNLDKTATYLRRNAVLYTLGAKIFTVVPKQAISLSNAVAKRPAMLPAVLKTINVMADPRVAKQLEERAVSKSKLVKNRDWERDLRRIWNTRNIKKFAKGKKLSPIAMRAITWMDRRTVTVAWNSAYDLALADGLNEKQALKYADDMVQTTQPMAGTEDLPDYFRGGPVAKALTTFMNQRNQNWQFLRHDILGEHKAGQVGKGMAMYRFLFSQILPSMMLGMITRGRLPKDAKEMALDLGSYIVTPQIFLGRFLWNMLSGEWRSSTFAAISALPLKGFEEAEWAVNALKRGDRRKAIEHGIGTVGAFTGKIPQQAITTGGGVVDLMMGETDDLKRLIYSEYMLDKYGEKETKGLWE</sequence>
<comment type="caution">
    <text evidence="1">The sequence shown here is derived from an EMBL/GenBank/DDBJ whole genome shotgun (WGS) entry which is preliminary data.</text>
</comment>
<evidence type="ECO:0008006" key="2">
    <source>
        <dbReference type="Google" id="ProtNLM"/>
    </source>
</evidence>
<proteinExistence type="predicted"/>
<accession>A0A0F9JZ43</accession>
<protein>
    <recommendedName>
        <fullName evidence="2">Large polyvalent protein associated domain-containing protein</fullName>
    </recommendedName>
</protein>
<dbReference type="EMBL" id="LAZR01014976">
    <property type="protein sequence ID" value="KKM15143.1"/>
    <property type="molecule type" value="Genomic_DNA"/>
</dbReference>
<reference evidence="1" key="1">
    <citation type="journal article" date="2015" name="Nature">
        <title>Complex archaea that bridge the gap between prokaryotes and eukaryotes.</title>
        <authorList>
            <person name="Spang A."/>
            <person name="Saw J.H."/>
            <person name="Jorgensen S.L."/>
            <person name="Zaremba-Niedzwiedzka K."/>
            <person name="Martijn J."/>
            <person name="Lind A.E."/>
            <person name="van Eijk R."/>
            <person name="Schleper C."/>
            <person name="Guy L."/>
            <person name="Ettema T.J."/>
        </authorList>
    </citation>
    <scope>NUCLEOTIDE SEQUENCE</scope>
</reference>
<gene>
    <name evidence="1" type="ORF">LCGC14_1699020</name>
</gene>
<evidence type="ECO:0000313" key="1">
    <source>
        <dbReference type="EMBL" id="KKM15143.1"/>
    </source>
</evidence>
<dbReference type="AlphaFoldDB" id="A0A0F9JZ43"/>
<name>A0A0F9JZ43_9ZZZZ</name>
<feature type="non-terminal residue" evidence="1">
    <location>
        <position position="1"/>
    </location>
</feature>
<organism evidence="1">
    <name type="scientific">marine sediment metagenome</name>
    <dbReference type="NCBI Taxonomy" id="412755"/>
    <lineage>
        <taxon>unclassified sequences</taxon>
        <taxon>metagenomes</taxon>
        <taxon>ecological metagenomes</taxon>
    </lineage>
</organism>